<organism evidence="1 2">
    <name type="scientific">Sinorhizobium sojae CCBAU 05684</name>
    <dbReference type="NCBI Taxonomy" id="716928"/>
    <lineage>
        <taxon>Bacteria</taxon>
        <taxon>Pseudomonadati</taxon>
        <taxon>Pseudomonadota</taxon>
        <taxon>Alphaproteobacteria</taxon>
        <taxon>Hyphomicrobiales</taxon>
        <taxon>Rhizobiaceae</taxon>
        <taxon>Sinorhizobium/Ensifer group</taxon>
        <taxon>Sinorhizobium</taxon>
    </lineage>
</organism>
<evidence type="ECO:0000313" key="1">
    <source>
        <dbReference type="EMBL" id="ASY67134.1"/>
    </source>
</evidence>
<accession>A0A249PN88</accession>
<sequence>MLFRESHVGEHILFGIIHNGGELRHFWSYLVGNIAPLRAGRFRRTWANAVAMKAETTRLPLFPACASTLRMK</sequence>
<dbReference type="EMBL" id="CP023069">
    <property type="protein sequence ID" value="ASY67134.1"/>
    <property type="molecule type" value="Genomic_DNA"/>
</dbReference>
<keyword evidence="2" id="KW-1185">Reference proteome</keyword>
<name>A0A249PN88_9HYPH</name>
<dbReference type="AlphaFoldDB" id="A0A249PN88"/>
<dbReference type="KEGG" id="esj:SJ05684_a38200"/>
<gene>
    <name evidence="1" type="ORF">SJ05684_a38200</name>
</gene>
<geneLocation type="plasmid" evidence="2">
    <name>psj05684a</name>
</geneLocation>
<reference evidence="1 2" key="1">
    <citation type="submission" date="2017-08" db="EMBL/GenBank/DDBJ databases">
        <title>Multipartite genome sequences of Sinorhizobium species nodulating soybeans.</title>
        <authorList>
            <person name="Tian C.F."/>
        </authorList>
    </citation>
    <scope>NUCLEOTIDE SEQUENCE [LARGE SCALE GENOMIC DNA]</scope>
    <source>
        <strain evidence="1 2">CCBAU 05684</strain>
        <plasmid evidence="2">psj05684a</plasmid>
    </source>
</reference>
<evidence type="ECO:0000313" key="2">
    <source>
        <dbReference type="Proteomes" id="UP000217211"/>
    </source>
</evidence>
<protein>
    <submittedName>
        <fullName evidence="1">Uncharacterized protein</fullName>
    </submittedName>
</protein>
<dbReference type="Proteomes" id="UP000217211">
    <property type="component" value="Plasmid pSJ05684a"/>
</dbReference>
<keyword evidence="1" id="KW-0614">Plasmid</keyword>
<proteinExistence type="predicted"/>